<name>Q6YU45_ORYSJ</name>
<organism evidence="2 3">
    <name type="scientific">Oryza sativa subsp. japonica</name>
    <name type="common">Rice</name>
    <dbReference type="NCBI Taxonomy" id="39947"/>
    <lineage>
        <taxon>Eukaryota</taxon>
        <taxon>Viridiplantae</taxon>
        <taxon>Streptophyta</taxon>
        <taxon>Embryophyta</taxon>
        <taxon>Tracheophyta</taxon>
        <taxon>Spermatophyta</taxon>
        <taxon>Magnoliopsida</taxon>
        <taxon>Liliopsida</taxon>
        <taxon>Poales</taxon>
        <taxon>Poaceae</taxon>
        <taxon>BOP clade</taxon>
        <taxon>Oryzoideae</taxon>
        <taxon>Oryzeae</taxon>
        <taxon>Oryzinae</taxon>
        <taxon>Oryza</taxon>
        <taxon>Oryza sativa</taxon>
    </lineage>
</organism>
<dbReference type="AlphaFoldDB" id="Q6YU45"/>
<feature type="region of interest" description="Disordered" evidence="1">
    <location>
        <begin position="125"/>
        <end position="147"/>
    </location>
</feature>
<sequence length="194" mass="21441">MQWKLLAGTRARHAPPVTLPVPLFRPPNNIAAVQLSRGAHESRRTRRKKRLLPWVSSSSSSLQPLRIPLLANNRGEVEQPIWFNLGEVFVLMEVSRCLDGVDERNGGRFAEIIALKMDGDEAKESAMDGLASETASRIPDVSKKQPKRKRTLVDEEVASAGLQGEIDALFDYYKEVSGGWSCEMASQSLSLAAL</sequence>
<dbReference type="Proteomes" id="UP000000763">
    <property type="component" value="Chromosome 7"/>
</dbReference>
<reference evidence="3" key="1">
    <citation type="journal article" date="2005" name="Nature">
        <title>The map-based sequence of the rice genome.</title>
        <authorList>
            <consortium name="International rice genome sequencing project (IRGSP)"/>
            <person name="Matsumoto T."/>
            <person name="Wu J."/>
            <person name="Kanamori H."/>
            <person name="Katayose Y."/>
            <person name="Fujisawa M."/>
            <person name="Namiki N."/>
            <person name="Mizuno H."/>
            <person name="Yamamoto K."/>
            <person name="Antonio B.A."/>
            <person name="Baba T."/>
            <person name="Sakata K."/>
            <person name="Nagamura Y."/>
            <person name="Aoki H."/>
            <person name="Arikawa K."/>
            <person name="Arita K."/>
            <person name="Bito T."/>
            <person name="Chiden Y."/>
            <person name="Fujitsuka N."/>
            <person name="Fukunaka R."/>
            <person name="Hamada M."/>
            <person name="Harada C."/>
            <person name="Hayashi A."/>
            <person name="Hijishita S."/>
            <person name="Honda M."/>
            <person name="Hosokawa S."/>
            <person name="Ichikawa Y."/>
            <person name="Idonuma A."/>
            <person name="Iijima M."/>
            <person name="Ikeda M."/>
            <person name="Ikeno M."/>
            <person name="Ito K."/>
            <person name="Ito S."/>
            <person name="Ito T."/>
            <person name="Ito Y."/>
            <person name="Ito Y."/>
            <person name="Iwabuchi A."/>
            <person name="Kamiya K."/>
            <person name="Karasawa W."/>
            <person name="Kurita K."/>
            <person name="Katagiri S."/>
            <person name="Kikuta A."/>
            <person name="Kobayashi H."/>
            <person name="Kobayashi N."/>
            <person name="Machita K."/>
            <person name="Maehara T."/>
            <person name="Masukawa M."/>
            <person name="Mizubayashi T."/>
            <person name="Mukai Y."/>
            <person name="Nagasaki H."/>
            <person name="Nagata Y."/>
            <person name="Naito S."/>
            <person name="Nakashima M."/>
            <person name="Nakama Y."/>
            <person name="Nakamichi Y."/>
            <person name="Nakamura M."/>
            <person name="Meguro A."/>
            <person name="Negishi M."/>
            <person name="Ohta I."/>
            <person name="Ohta T."/>
            <person name="Okamoto M."/>
            <person name="Ono N."/>
            <person name="Saji S."/>
            <person name="Sakaguchi M."/>
            <person name="Sakai K."/>
            <person name="Shibata M."/>
            <person name="Shimokawa T."/>
            <person name="Song J."/>
            <person name="Takazaki Y."/>
            <person name="Terasawa K."/>
            <person name="Tsugane M."/>
            <person name="Tsuji K."/>
            <person name="Ueda S."/>
            <person name="Waki K."/>
            <person name="Yamagata H."/>
            <person name="Yamamoto M."/>
            <person name="Yamamoto S."/>
            <person name="Yamane H."/>
            <person name="Yoshiki S."/>
            <person name="Yoshihara R."/>
            <person name="Yukawa K."/>
            <person name="Zhong H."/>
            <person name="Yano M."/>
            <person name="Yuan Q."/>
            <person name="Ouyang S."/>
            <person name="Liu J."/>
            <person name="Jones K.M."/>
            <person name="Gansberger K."/>
            <person name="Moffat K."/>
            <person name="Hill J."/>
            <person name="Bera J."/>
            <person name="Fadrosh D."/>
            <person name="Jin S."/>
            <person name="Johri S."/>
            <person name="Kim M."/>
            <person name="Overton L."/>
            <person name="Reardon M."/>
            <person name="Tsitrin T."/>
            <person name="Vuong H."/>
            <person name="Weaver B."/>
            <person name="Ciecko A."/>
            <person name="Tallon L."/>
            <person name="Jackson J."/>
            <person name="Pai G."/>
            <person name="Aken S.V."/>
            <person name="Utterback T."/>
            <person name="Reidmuller S."/>
            <person name="Feldblyum T."/>
            <person name="Hsiao J."/>
            <person name="Zismann V."/>
            <person name="Iobst S."/>
            <person name="de Vazeille A.R."/>
            <person name="Buell C.R."/>
            <person name="Ying K."/>
            <person name="Li Y."/>
            <person name="Lu T."/>
            <person name="Huang Y."/>
            <person name="Zhao Q."/>
            <person name="Feng Q."/>
            <person name="Zhang L."/>
            <person name="Zhu J."/>
            <person name="Weng Q."/>
            <person name="Mu J."/>
            <person name="Lu Y."/>
            <person name="Fan D."/>
            <person name="Liu Y."/>
            <person name="Guan J."/>
            <person name="Zhang Y."/>
            <person name="Yu S."/>
            <person name="Liu X."/>
            <person name="Zhang Y."/>
            <person name="Hong G."/>
            <person name="Han B."/>
            <person name="Choisne N."/>
            <person name="Demange N."/>
            <person name="Orjeda G."/>
            <person name="Samain S."/>
            <person name="Cattolico L."/>
            <person name="Pelletier E."/>
            <person name="Couloux A."/>
            <person name="Segurens B."/>
            <person name="Wincker P."/>
            <person name="D'Hont A."/>
            <person name="Scarpelli C."/>
            <person name="Weissenbach J."/>
            <person name="Salanoubat M."/>
            <person name="Quetier F."/>
            <person name="Yu Y."/>
            <person name="Kim H.R."/>
            <person name="Rambo T."/>
            <person name="Currie J."/>
            <person name="Collura K."/>
            <person name="Luo M."/>
            <person name="Yang T."/>
            <person name="Ammiraju J.S.S."/>
            <person name="Engler F."/>
            <person name="Soderlund C."/>
            <person name="Wing R.A."/>
            <person name="Palmer L.E."/>
            <person name="de la Bastide M."/>
            <person name="Spiegel L."/>
            <person name="Nascimento L."/>
            <person name="Zutavern T."/>
            <person name="O'Shaughnessy A."/>
            <person name="Dike S."/>
            <person name="Dedhia N."/>
            <person name="Preston R."/>
            <person name="Balija V."/>
            <person name="McCombie W.R."/>
            <person name="Chow T."/>
            <person name="Chen H."/>
            <person name="Chung M."/>
            <person name="Chen C."/>
            <person name="Shaw J."/>
            <person name="Wu H."/>
            <person name="Hsiao K."/>
            <person name="Chao Y."/>
            <person name="Chu M."/>
            <person name="Cheng C."/>
            <person name="Hour A."/>
            <person name="Lee P."/>
            <person name="Lin S."/>
            <person name="Lin Y."/>
            <person name="Liou J."/>
            <person name="Liu S."/>
            <person name="Hsing Y."/>
            <person name="Raghuvanshi S."/>
            <person name="Mohanty A."/>
            <person name="Bharti A.K."/>
            <person name="Gaur A."/>
            <person name="Gupta V."/>
            <person name="Kumar D."/>
            <person name="Ravi V."/>
            <person name="Vij S."/>
            <person name="Kapur A."/>
            <person name="Khurana P."/>
            <person name="Khurana P."/>
            <person name="Khurana J.P."/>
            <person name="Tyagi A.K."/>
            <person name="Gaikwad K."/>
            <person name="Singh A."/>
            <person name="Dalal V."/>
            <person name="Srivastava S."/>
            <person name="Dixit A."/>
            <person name="Pal A.K."/>
            <person name="Ghazi I.A."/>
            <person name="Yadav M."/>
            <person name="Pandit A."/>
            <person name="Bhargava A."/>
            <person name="Sureshbabu K."/>
            <person name="Batra K."/>
            <person name="Sharma T.R."/>
            <person name="Mohapatra T."/>
            <person name="Singh N.K."/>
            <person name="Messing J."/>
            <person name="Nelson A.B."/>
            <person name="Fuks G."/>
            <person name="Kavchok S."/>
            <person name="Keizer G."/>
            <person name="Linton E."/>
            <person name="Llaca V."/>
            <person name="Song R."/>
            <person name="Tanyolac B."/>
            <person name="Young S."/>
            <person name="Ho-Il K."/>
            <person name="Hahn J.H."/>
            <person name="Sangsakoo G."/>
            <person name="Vanavichit A."/>
            <person name="de Mattos Luiz.A.T."/>
            <person name="Zimmer P.D."/>
            <person name="Malone G."/>
            <person name="Dellagostin O."/>
            <person name="de Oliveira A.C."/>
            <person name="Bevan M."/>
            <person name="Bancroft I."/>
            <person name="Minx P."/>
            <person name="Cordum H."/>
            <person name="Wilson R."/>
            <person name="Cheng Z."/>
            <person name="Jin W."/>
            <person name="Jiang J."/>
            <person name="Leong S.A."/>
            <person name="Iwama H."/>
            <person name="Gojobori T."/>
            <person name="Itoh T."/>
            <person name="Niimura Y."/>
            <person name="Fujii Y."/>
            <person name="Habara T."/>
            <person name="Sakai H."/>
            <person name="Sato Y."/>
            <person name="Wilson G."/>
            <person name="Kumar K."/>
            <person name="McCouch S."/>
            <person name="Juretic N."/>
            <person name="Hoen D."/>
            <person name="Wright S."/>
            <person name="Bruskiewich R."/>
            <person name="Bureau T."/>
            <person name="Miyao A."/>
            <person name="Hirochika H."/>
            <person name="Nishikawa T."/>
            <person name="Kadowaki K."/>
            <person name="Sugiura M."/>
            <person name="Burr B."/>
            <person name="Sasaki T."/>
        </authorList>
    </citation>
    <scope>NUCLEOTIDE SEQUENCE [LARGE SCALE GENOMIC DNA]</scope>
    <source>
        <strain evidence="3">cv. Nipponbare</strain>
    </source>
</reference>
<proteinExistence type="predicted"/>
<protein>
    <submittedName>
        <fullName evidence="2">Uncharacterized protein</fullName>
    </submittedName>
</protein>
<dbReference type="EMBL" id="AP005880">
    <property type="protein sequence ID" value="BAC84622.1"/>
    <property type="molecule type" value="Genomic_DNA"/>
</dbReference>
<gene>
    <name evidence="2" type="primary">OSJNBb0032G22.13</name>
</gene>
<accession>Q6YU45</accession>
<evidence type="ECO:0000313" key="3">
    <source>
        <dbReference type="Proteomes" id="UP000000763"/>
    </source>
</evidence>
<evidence type="ECO:0000313" key="2">
    <source>
        <dbReference type="EMBL" id="BAC84622.1"/>
    </source>
</evidence>
<evidence type="ECO:0000256" key="1">
    <source>
        <dbReference type="SAM" id="MobiDB-lite"/>
    </source>
</evidence>
<reference evidence="3" key="2">
    <citation type="journal article" date="2008" name="Nucleic Acids Res.">
        <title>The rice annotation project database (RAP-DB): 2008 update.</title>
        <authorList>
            <consortium name="The rice annotation project (RAP)"/>
        </authorList>
    </citation>
    <scope>GENOME REANNOTATION</scope>
    <source>
        <strain evidence="3">cv. Nipponbare</strain>
    </source>
</reference>